<dbReference type="Proteomes" id="UP000284178">
    <property type="component" value="Unassembled WGS sequence"/>
</dbReference>
<evidence type="ECO:0000313" key="1">
    <source>
        <dbReference type="EMBL" id="RGR69188.1"/>
    </source>
</evidence>
<keyword evidence="2" id="KW-1185">Reference proteome</keyword>
<proteinExistence type="predicted"/>
<dbReference type="GeneID" id="83016702"/>
<sequence>MIRMTEEQRAEFLRSTSLDIALMRTRFDEIDEQKIYEKGQRLGKKIGECIGERIGRQQGELIGRQQGEARQRRMLQQMLSIQLPMGEEETELLQQLNGDELLLLSERYEMIKTSEDLEEQVHEIVNQRMNANDQFNQSLKVRSL</sequence>
<protein>
    <recommendedName>
        <fullName evidence="3">DUF4351 domain-containing protein</fullName>
    </recommendedName>
</protein>
<name>A0A412FLZ3_9FIRM</name>
<reference evidence="1 2" key="1">
    <citation type="submission" date="2018-08" db="EMBL/GenBank/DDBJ databases">
        <title>A genome reference for cultivated species of the human gut microbiota.</title>
        <authorList>
            <person name="Zou Y."/>
            <person name="Xue W."/>
            <person name="Luo G."/>
        </authorList>
    </citation>
    <scope>NUCLEOTIDE SEQUENCE [LARGE SCALE GENOMIC DNA]</scope>
    <source>
        <strain evidence="1 2">AF24-29</strain>
    </source>
</reference>
<gene>
    <name evidence="1" type="ORF">DWY25_14970</name>
</gene>
<dbReference type="AlphaFoldDB" id="A0A412FLZ3"/>
<dbReference type="EMBL" id="QRUP01000024">
    <property type="protein sequence ID" value="RGR69188.1"/>
    <property type="molecule type" value="Genomic_DNA"/>
</dbReference>
<organism evidence="1 2">
    <name type="scientific">Holdemania filiformis</name>
    <dbReference type="NCBI Taxonomy" id="61171"/>
    <lineage>
        <taxon>Bacteria</taxon>
        <taxon>Bacillati</taxon>
        <taxon>Bacillota</taxon>
        <taxon>Erysipelotrichia</taxon>
        <taxon>Erysipelotrichales</taxon>
        <taxon>Erysipelotrichaceae</taxon>
        <taxon>Holdemania</taxon>
    </lineage>
</organism>
<comment type="caution">
    <text evidence="1">The sequence shown here is derived from an EMBL/GenBank/DDBJ whole genome shotgun (WGS) entry which is preliminary data.</text>
</comment>
<accession>A0A412FLZ3</accession>
<evidence type="ECO:0000313" key="2">
    <source>
        <dbReference type="Proteomes" id="UP000284178"/>
    </source>
</evidence>
<dbReference type="RefSeq" id="WP_117895898.1">
    <property type="nucleotide sequence ID" value="NZ_CABJCV010000024.1"/>
</dbReference>
<evidence type="ECO:0008006" key="3">
    <source>
        <dbReference type="Google" id="ProtNLM"/>
    </source>
</evidence>